<evidence type="ECO:0000313" key="2">
    <source>
        <dbReference type="EMBL" id="UOQ45393.1"/>
    </source>
</evidence>
<organism evidence="2 3">
    <name type="scientific">Halobacillus salinarum</name>
    <dbReference type="NCBI Taxonomy" id="2932257"/>
    <lineage>
        <taxon>Bacteria</taxon>
        <taxon>Bacillati</taxon>
        <taxon>Bacillota</taxon>
        <taxon>Bacilli</taxon>
        <taxon>Bacillales</taxon>
        <taxon>Bacillaceae</taxon>
        <taxon>Halobacillus</taxon>
    </lineage>
</organism>
<dbReference type="SUPFAM" id="SSF52540">
    <property type="entry name" value="P-loop containing nucleoside triphosphate hydrolases"/>
    <property type="match status" value="1"/>
</dbReference>
<evidence type="ECO:0000313" key="3">
    <source>
        <dbReference type="Proteomes" id="UP000831787"/>
    </source>
</evidence>
<dbReference type="PANTHER" id="PTHR12788">
    <property type="entry name" value="PROTEIN-TYROSINE SULFOTRANSFERASE 2"/>
    <property type="match status" value="1"/>
</dbReference>
<keyword evidence="1" id="KW-0808">Transferase</keyword>
<sequence>MKNTNLPIFIGGCGRSGTTLLGSMLGAHKDCLCIPESQFKTDMINEFDKNNINELVISIKNNVRFRLWNLDINTISIENINSYGDVLEFFINEYSKKVSRSNFKMWIDHTPNNLEYVKQLKEIYPQAKFIHLVRDGRGVASSIIPLDWGPNTVKSAANLWKTKLSYGLAAEQFVNKDDIFRVKYEELVIDPEKTLKEICEFLGIVFQKSMIDGNGFSPPKYTTKQHDLVGTKPNKSRTEAWKHKLDSREIEIFECLTADLLECMGYSRLYEGSYSDINRRELIFLNIKELSRYFYNRIHYQIRRNKNIKIN</sequence>
<dbReference type="RefSeq" id="WP_244712083.1">
    <property type="nucleotide sequence ID" value="NZ_CP095073.1"/>
</dbReference>
<name>A0ABY4ENI2_9BACI</name>
<keyword evidence="3" id="KW-1185">Reference proteome</keyword>
<accession>A0ABY4ENI2</accession>
<reference evidence="2 3" key="1">
    <citation type="submission" date="2022-04" db="EMBL/GenBank/DDBJ databases">
        <title>Halobacillus sp. isolated from saltern.</title>
        <authorList>
            <person name="Won M."/>
            <person name="Lee C.-M."/>
            <person name="Woen H.-Y."/>
            <person name="Kwon S.-W."/>
        </authorList>
    </citation>
    <scope>NUCLEOTIDE SEQUENCE [LARGE SCALE GENOMIC DNA]</scope>
    <source>
        <strain evidence="2 3">SSBR10-3</strain>
    </source>
</reference>
<dbReference type="PANTHER" id="PTHR12788:SF10">
    <property type="entry name" value="PROTEIN-TYROSINE SULFOTRANSFERASE"/>
    <property type="match status" value="1"/>
</dbReference>
<dbReference type="EMBL" id="CP095073">
    <property type="protein sequence ID" value="UOQ45393.1"/>
    <property type="molecule type" value="Genomic_DNA"/>
</dbReference>
<dbReference type="Gene3D" id="3.40.50.300">
    <property type="entry name" value="P-loop containing nucleotide triphosphate hydrolases"/>
    <property type="match status" value="1"/>
</dbReference>
<gene>
    <name evidence="2" type="ORF">MUN89_05450</name>
</gene>
<evidence type="ECO:0000256" key="1">
    <source>
        <dbReference type="ARBA" id="ARBA00022679"/>
    </source>
</evidence>
<dbReference type="Pfam" id="PF13469">
    <property type="entry name" value="Sulfotransfer_3"/>
    <property type="match status" value="1"/>
</dbReference>
<dbReference type="Proteomes" id="UP000831787">
    <property type="component" value="Chromosome"/>
</dbReference>
<proteinExistence type="predicted"/>
<dbReference type="InterPro" id="IPR027417">
    <property type="entry name" value="P-loop_NTPase"/>
</dbReference>
<dbReference type="InterPro" id="IPR026634">
    <property type="entry name" value="TPST-like"/>
</dbReference>
<protein>
    <submittedName>
        <fullName evidence="2">Sulfotransferase</fullName>
    </submittedName>
</protein>